<reference evidence="1 2" key="1">
    <citation type="submission" date="2021-06" db="EMBL/GenBank/DDBJ databases">
        <authorList>
            <person name="Kallberg Y."/>
            <person name="Tangrot J."/>
            <person name="Rosling A."/>
        </authorList>
    </citation>
    <scope>NUCLEOTIDE SEQUENCE [LARGE SCALE GENOMIC DNA]</scope>
    <source>
        <strain evidence="1 2">120-4 pot B 10/14</strain>
    </source>
</reference>
<keyword evidence="2" id="KW-1185">Reference proteome</keyword>
<evidence type="ECO:0000313" key="1">
    <source>
        <dbReference type="EMBL" id="CAG8856492.1"/>
    </source>
</evidence>
<proteinExistence type="predicted"/>
<dbReference type="EMBL" id="CAJVQB010160654">
    <property type="protein sequence ID" value="CAG8856492.1"/>
    <property type="molecule type" value="Genomic_DNA"/>
</dbReference>
<dbReference type="Proteomes" id="UP000789901">
    <property type="component" value="Unassembled WGS sequence"/>
</dbReference>
<protein>
    <submittedName>
        <fullName evidence="1">9187_t:CDS:1</fullName>
    </submittedName>
</protein>
<comment type="caution">
    <text evidence="1">The sequence shown here is derived from an EMBL/GenBank/DDBJ whole genome shotgun (WGS) entry which is preliminary data.</text>
</comment>
<feature type="non-terminal residue" evidence="1">
    <location>
        <position position="76"/>
    </location>
</feature>
<gene>
    <name evidence="1" type="ORF">GMARGA_LOCUS45313</name>
</gene>
<dbReference type="Gene3D" id="3.30.559.10">
    <property type="entry name" value="Chloramphenicol acetyltransferase-like domain"/>
    <property type="match status" value="1"/>
</dbReference>
<name>A0ABN7XMM0_GIGMA</name>
<organism evidence="1 2">
    <name type="scientific">Gigaspora margarita</name>
    <dbReference type="NCBI Taxonomy" id="4874"/>
    <lineage>
        <taxon>Eukaryota</taxon>
        <taxon>Fungi</taxon>
        <taxon>Fungi incertae sedis</taxon>
        <taxon>Mucoromycota</taxon>
        <taxon>Glomeromycotina</taxon>
        <taxon>Glomeromycetes</taxon>
        <taxon>Diversisporales</taxon>
        <taxon>Gigasporaceae</taxon>
        <taxon>Gigaspora</taxon>
    </lineage>
</organism>
<evidence type="ECO:0000313" key="2">
    <source>
        <dbReference type="Proteomes" id="UP000789901"/>
    </source>
</evidence>
<sequence length="76" mass="8732">MPVTIKETLYIKPAKPTKHIQIPLSNCDVSMAPYYVIFISFFKNSFKKNNFMNIQKLLASLEDVLSDYYPLAGTLK</sequence>
<dbReference type="InterPro" id="IPR023213">
    <property type="entry name" value="CAT-like_dom_sf"/>
</dbReference>
<dbReference type="Pfam" id="PF02458">
    <property type="entry name" value="Transferase"/>
    <property type="match status" value="1"/>
</dbReference>
<accession>A0ABN7XMM0</accession>